<name>A0ACB7U617_DIOAL</name>
<gene>
    <name evidence="1" type="ORF">IHE45_18G030000</name>
</gene>
<dbReference type="Proteomes" id="UP000827976">
    <property type="component" value="Chromosome 18"/>
</dbReference>
<accession>A0ACB7U617</accession>
<sequence>MNFITIIRREFVMVKTKKQGEKIVNMIFWFFISISNFLLYVIFILNEGHGNCLFLLRVKNKSLQRSMMILQESSIDASGAYVIYAG</sequence>
<organism evidence="1 2">
    <name type="scientific">Dioscorea alata</name>
    <name type="common">Purple yam</name>
    <dbReference type="NCBI Taxonomy" id="55571"/>
    <lineage>
        <taxon>Eukaryota</taxon>
        <taxon>Viridiplantae</taxon>
        <taxon>Streptophyta</taxon>
        <taxon>Embryophyta</taxon>
        <taxon>Tracheophyta</taxon>
        <taxon>Spermatophyta</taxon>
        <taxon>Magnoliopsida</taxon>
        <taxon>Liliopsida</taxon>
        <taxon>Dioscoreales</taxon>
        <taxon>Dioscoreaceae</taxon>
        <taxon>Dioscorea</taxon>
    </lineage>
</organism>
<reference evidence="2" key="1">
    <citation type="journal article" date="2022" name="Nat. Commun.">
        <title>Chromosome evolution and the genetic basis of agronomically important traits in greater yam.</title>
        <authorList>
            <person name="Bredeson J.V."/>
            <person name="Lyons J.B."/>
            <person name="Oniyinde I.O."/>
            <person name="Okereke N.R."/>
            <person name="Kolade O."/>
            <person name="Nnabue I."/>
            <person name="Nwadili C.O."/>
            <person name="Hribova E."/>
            <person name="Parker M."/>
            <person name="Nwogha J."/>
            <person name="Shu S."/>
            <person name="Carlson J."/>
            <person name="Kariba R."/>
            <person name="Muthemba S."/>
            <person name="Knop K."/>
            <person name="Barton G.J."/>
            <person name="Sherwood A.V."/>
            <person name="Lopez-Montes A."/>
            <person name="Asiedu R."/>
            <person name="Jamnadass R."/>
            <person name="Muchugi A."/>
            <person name="Goodstein D."/>
            <person name="Egesi C.N."/>
            <person name="Featherston J."/>
            <person name="Asfaw A."/>
            <person name="Simpson G.G."/>
            <person name="Dolezel J."/>
            <person name="Hendre P.S."/>
            <person name="Van Deynze A."/>
            <person name="Kumar P.L."/>
            <person name="Obidiegwu J.E."/>
            <person name="Bhattacharjee R."/>
            <person name="Rokhsar D.S."/>
        </authorList>
    </citation>
    <scope>NUCLEOTIDE SEQUENCE [LARGE SCALE GENOMIC DNA]</scope>
    <source>
        <strain evidence="2">cv. TDa95/00328</strain>
    </source>
</reference>
<evidence type="ECO:0000313" key="2">
    <source>
        <dbReference type="Proteomes" id="UP000827976"/>
    </source>
</evidence>
<keyword evidence="2" id="KW-1185">Reference proteome</keyword>
<proteinExistence type="predicted"/>
<protein>
    <submittedName>
        <fullName evidence="1">Uncharacterized protein</fullName>
    </submittedName>
</protein>
<comment type="caution">
    <text evidence="1">The sequence shown here is derived from an EMBL/GenBank/DDBJ whole genome shotgun (WGS) entry which is preliminary data.</text>
</comment>
<evidence type="ECO:0000313" key="1">
    <source>
        <dbReference type="EMBL" id="KAH7655721.1"/>
    </source>
</evidence>
<dbReference type="EMBL" id="CM037028">
    <property type="protein sequence ID" value="KAH7655721.1"/>
    <property type="molecule type" value="Genomic_DNA"/>
</dbReference>